<comment type="catalytic activity">
    <reaction evidence="10">
        <text>a 1,2-diacyl-sn-glycero-3-phospho-L-serine(in) = a 1,2-diacyl-sn-glycero-3-phospho-L-serine(out)</text>
        <dbReference type="Rhea" id="RHEA:38663"/>
        <dbReference type="ChEBI" id="CHEBI:57262"/>
    </reaction>
</comment>
<evidence type="ECO:0000256" key="6">
    <source>
        <dbReference type="ARBA" id="ARBA00022824"/>
    </source>
</evidence>
<feature type="compositionally biased region" description="Acidic residues" evidence="13">
    <location>
        <begin position="740"/>
        <end position="750"/>
    </location>
</feature>
<dbReference type="GO" id="GO:0034727">
    <property type="term" value="P:piecemeal microautophagy of the nucleus"/>
    <property type="evidence" value="ECO:0007669"/>
    <property type="project" value="TreeGrafter"/>
</dbReference>
<dbReference type="KEGG" id="gtr:GLOTRDRAFT_35556"/>
<protein>
    <recommendedName>
        <fullName evidence="4">Autophagy-related protein 2</fullName>
    </recommendedName>
</protein>
<feature type="region of interest" description="Disordered" evidence="13">
    <location>
        <begin position="733"/>
        <end position="780"/>
    </location>
</feature>
<dbReference type="PANTHER" id="PTHR13190">
    <property type="entry name" value="AUTOPHAGY-RELATED 2, ISOFORM A"/>
    <property type="match status" value="1"/>
</dbReference>
<feature type="compositionally biased region" description="Basic and acidic residues" evidence="13">
    <location>
        <begin position="662"/>
        <end position="675"/>
    </location>
</feature>
<feature type="region of interest" description="Disordered" evidence="13">
    <location>
        <begin position="342"/>
        <end position="369"/>
    </location>
</feature>
<dbReference type="PANTHER" id="PTHR13190:SF1">
    <property type="entry name" value="AUTOPHAGY-RELATED 2, ISOFORM A"/>
    <property type="match status" value="1"/>
</dbReference>
<feature type="compositionally biased region" description="Low complexity" evidence="13">
    <location>
        <begin position="398"/>
        <end position="414"/>
    </location>
</feature>
<keyword evidence="7" id="KW-0072">Autophagy</keyword>
<keyword evidence="6" id="KW-0256">Endoplasmic reticulum</keyword>
<feature type="region of interest" description="Disordered" evidence="13">
    <location>
        <begin position="396"/>
        <end position="454"/>
    </location>
</feature>
<evidence type="ECO:0000256" key="9">
    <source>
        <dbReference type="ARBA" id="ARBA00023136"/>
    </source>
</evidence>
<dbReference type="GO" id="GO:0005789">
    <property type="term" value="C:endoplasmic reticulum membrane"/>
    <property type="evidence" value="ECO:0007669"/>
    <property type="project" value="UniProtKB-SubCell"/>
</dbReference>
<evidence type="ECO:0000256" key="2">
    <source>
        <dbReference type="ARBA" id="ARBA00004623"/>
    </source>
</evidence>
<evidence type="ECO:0000313" key="14">
    <source>
        <dbReference type="EMBL" id="EPQ58082.1"/>
    </source>
</evidence>
<evidence type="ECO:0000313" key="15">
    <source>
        <dbReference type="Proteomes" id="UP000030669"/>
    </source>
</evidence>
<comment type="catalytic activity">
    <reaction evidence="12">
        <text>a 1,2-diacyl-sn-glycero-3-phosphocholine(in) = a 1,2-diacyl-sn-glycero-3-phosphocholine(out)</text>
        <dbReference type="Rhea" id="RHEA:38571"/>
        <dbReference type="ChEBI" id="CHEBI:57643"/>
    </reaction>
</comment>
<dbReference type="STRING" id="670483.S7QFB2"/>
<dbReference type="GO" id="GO:0000045">
    <property type="term" value="P:autophagosome assembly"/>
    <property type="evidence" value="ECO:0007669"/>
    <property type="project" value="TreeGrafter"/>
</dbReference>
<dbReference type="GO" id="GO:0061908">
    <property type="term" value="C:phagophore"/>
    <property type="evidence" value="ECO:0007669"/>
    <property type="project" value="TreeGrafter"/>
</dbReference>
<sequence>MTSWITSWLPPLPSIDLSSALPSAIQSRFISFVLKRTLGHFVKPGQFDVNQVDSQIGSGFVQVRDLRLDEDAINRLLQGIPLRLKEGSVASVMARVPWPNPMTSTIGMSVQSLQLTLSVVPGVKLKPPNSAQLAESVASVAETFIHEELSSKEEAVLRESIHSDAPGGAFPAAEEMKNIPGGFDVDVDPFHSPDAEGHEGVDRQFDPEGVGIFATLIEGLLSRFKFDARDVRITILDENNASFTLAVPDVQYTTESPESAEPSSQGGGVSRVLTVSGVTLSTRCLRPSRIRSSLYVPSTATPSPASFNSSDSSTDEETQMMMSQSLAFLPPRPPSIQVEERIPASASNPAEERQPSTPPTASPGSSLQEQMEAMEGDIILSFGSEPILMRLTTPSLRASSAQEANPPAPSASSKPRTKQSRDMKGSQKGKSQLSITLPSSPSPRPTPARTPEPGVLDQLSVEASVRGVVCIVLLSPSAFADQGASLRMEEFFSHPLVPPKGIGNYLRLHLEALSLRISSSAAKPSTKRKTTAKIKPAPSTTNATFELREISAFAYLRDNAFADDHSGYHIMPILVTDPNLPSHCTSRHSFPMAGYPFQQDADAPELPTFDIMDWTDPRHRAVSSKINTWRTKAGTRRRSGHRSSSSPGLKSLTPLSPSSSRSDGHDTQDVTSEHRPVYAVKTTATLGVDVSAVRIDIAPLHFFLDLGLFSLHIGKPGESGLLSFLSEATSFEVNSPNVEDTQDSDEEDERDWAGETTPPATPRRIADVRESERERERKRLEALRTSGAACRASRSPDIVLAVPMIRVQVRCPPTAGRTPRSGAIILDIHELELSMGPQSLHQAPTRARFAEFVDIPDDLPSHPEDNSSNEVLRAQWGRMLVSYAPVGDSKAMGILSLGPLSTPSETAFTSSAARPKHVLALLPRLRLMHSPLPSSSDASLPLHATVFAIDLPSAYVVLSKPIFDGIQLWADDITQLLENATRYWIQDADSSKATSLIGSRYFTRQGSSGAASDASPSSIVQPTRSSELVMKLSLSEGFVRIMLPRAMDQTGSPRPFDLCGSDLDLLIETKPEGKDETVMTLSVLNIGIRDLDATGEVLTMLSLTPLRDLVGIFTRDPSYISVMASPTRPMLKLRFTSATVSDRGTAKQSRVRLSLAGFTYNLLPDLQWASDLGQFAKAPPGAFDSMVPSERTQVSVRIFDGSVRLLAPTHPGAMVVHVGETEFNTDIVGGSPDIVFRLTVPELSVFMIDDNAAVVETPAVSGPSKSYWKSTGYALLCEVIDFQLRFSRVKRHVLPETEVCSSWPRFVSLIDLHSQIIIQGLDLRIHLCADTIAALTAFISDFGTLFLPPAAERFVESTRPVEHFLSCVQRDGPPQDSMDEHAFKRVPEVGAAPDMISDDLPTNPDYLDASFGAAAGFRELTDDDLDEFDEQDIPTSETPSYVTGIVSKVGGETIRMLDPEGIHIIEDYFETIAPESLDESPEIDETTLRVRADDCNVSLFLYDGYDWARTRRIIEEEMKAMKRRLARIRQLIASGQTYDPHVEETSAVLFNSVYIGLEQDLDEMEPGAIIAAIDEELKEDFENETQSSWQSLRPQAAGAPATKSTRLRHRKLTRSKGPSIEIRLASVQATVDQYGPDKGLASRTFATVKDLEILDHIKTSTWRKFLSELITDSRGNMRETDSNMVRMELCNVRPVPGNPSEEARVKAKILPLRLNVDQDALDFFKKFFSFQDQEAPKAPPPSNPDEGIYIQYAEIFPVDLKLDYKPRRVDYRALKEGKTIELMNFFHFDGAEMTLRHLTLYGITGWPRLFDMLNDLWTPDVKATQMVDIISGVSPIRSVVNVGSGVADLVLLPIAQYKKDGRVIRGVQKGTSAFVRSTAMEAIKLGARLATGTQVILEQAENVLGGQFVEPLTMEALQIPGDDEYGEPGAELLGHDEEAQDLISRYAEQPSDIKEGIQSAYKSLRRNFSSAAQTILAVPMEVYERSGNEGPVRAVIRAVPIAVLKPMIGASEAVSKTLLGLQNTLDPSVRQEAEAKYKRR</sequence>
<dbReference type="GO" id="GO:0034045">
    <property type="term" value="C:phagophore assembly site membrane"/>
    <property type="evidence" value="ECO:0007669"/>
    <property type="project" value="UniProtKB-SubCell"/>
</dbReference>
<dbReference type="HOGENOM" id="CLU_000795_0_0_1"/>
<feature type="compositionally biased region" description="Basic and acidic residues" evidence="13">
    <location>
        <begin position="764"/>
        <end position="780"/>
    </location>
</feature>
<accession>S7QFB2</accession>
<comment type="subcellular location">
    <subcellularLocation>
        <location evidence="1">Endoplasmic reticulum membrane</location>
        <topology evidence="1">Peripheral membrane protein</topology>
    </subcellularLocation>
    <subcellularLocation>
        <location evidence="2">Preautophagosomal structure membrane</location>
        <topology evidence="2">Peripheral membrane protein</topology>
    </subcellularLocation>
</comment>
<dbReference type="GO" id="GO:0043495">
    <property type="term" value="F:protein-membrane adaptor activity"/>
    <property type="evidence" value="ECO:0007669"/>
    <property type="project" value="TreeGrafter"/>
</dbReference>
<dbReference type="OrthoDB" id="18982at2759"/>
<feature type="compositionally biased region" description="Pro residues" evidence="13">
    <location>
        <begin position="440"/>
        <end position="450"/>
    </location>
</feature>
<dbReference type="GO" id="GO:0006869">
    <property type="term" value="P:lipid transport"/>
    <property type="evidence" value="ECO:0007669"/>
    <property type="project" value="UniProtKB-KW"/>
</dbReference>
<organism evidence="14 15">
    <name type="scientific">Gloeophyllum trabeum (strain ATCC 11539 / FP-39264 / Madison 617)</name>
    <name type="common">Brown rot fungus</name>
    <dbReference type="NCBI Taxonomy" id="670483"/>
    <lineage>
        <taxon>Eukaryota</taxon>
        <taxon>Fungi</taxon>
        <taxon>Dikarya</taxon>
        <taxon>Basidiomycota</taxon>
        <taxon>Agaricomycotina</taxon>
        <taxon>Agaricomycetes</taxon>
        <taxon>Gloeophyllales</taxon>
        <taxon>Gloeophyllaceae</taxon>
        <taxon>Gloeophyllum</taxon>
    </lineage>
</organism>
<dbReference type="InterPro" id="IPR026849">
    <property type="entry name" value="ATG2"/>
</dbReference>
<feature type="region of interest" description="Disordered" evidence="13">
    <location>
        <begin position="295"/>
        <end position="320"/>
    </location>
</feature>
<dbReference type="Proteomes" id="UP000030669">
    <property type="component" value="Unassembled WGS sequence"/>
</dbReference>
<keyword evidence="8" id="KW-0445">Lipid transport</keyword>
<feature type="compositionally biased region" description="Low complexity" evidence="13">
    <location>
        <begin position="642"/>
        <end position="661"/>
    </location>
</feature>
<evidence type="ECO:0000256" key="10">
    <source>
        <dbReference type="ARBA" id="ARBA00024479"/>
    </source>
</evidence>
<name>S7QFB2_GLOTA</name>
<evidence type="ECO:0000256" key="11">
    <source>
        <dbReference type="ARBA" id="ARBA00024615"/>
    </source>
</evidence>
<dbReference type="GeneID" id="19305635"/>
<feature type="compositionally biased region" description="Polar residues" evidence="13">
    <location>
        <begin position="295"/>
        <end position="308"/>
    </location>
</feature>
<dbReference type="EMBL" id="KB469298">
    <property type="protein sequence ID" value="EPQ58082.1"/>
    <property type="molecule type" value="Genomic_DNA"/>
</dbReference>
<gene>
    <name evidence="14" type="ORF">GLOTRDRAFT_35556</name>
</gene>
<dbReference type="GO" id="GO:0032266">
    <property type="term" value="F:phosphatidylinositol-3-phosphate binding"/>
    <property type="evidence" value="ECO:0007669"/>
    <property type="project" value="TreeGrafter"/>
</dbReference>
<dbReference type="RefSeq" id="XP_007862836.1">
    <property type="nucleotide sequence ID" value="XM_007864645.1"/>
</dbReference>
<dbReference type="GO" id="GO:0061709">
    <property type="term" value="P:reticulophagy"/>
    <property type="evidence" value="ECO:0007669"/>
    <property type="project" value="TreeGrafter"/>
</dbReference>
<evidence type="ECO:0000256" key="1">
    <source>
        <dbReference type="ARBA" id="ARBA00004406"/>
    </source>
</evidence>
<keyword evidence="5" id="KW-0813">Transport</keyword>
<reference evidence="14 15" key="1">
    <citation type="journal article" date="2012" name="Science">
        <title>The Paleozoic origin of enzymatic lignin decomposition reconstructed from 31 fungal genomes.</title>
        <authorList>
            <person name="Floudas D."/>
            <person name="Binder M."/>
            <person name="Riley R."/>
            <person name="Barry K."/>
            <person name="Blanchette R.A."/>
            <person name="Henrissat B."/>
            <person name="Martinez A.T."/>
            <person name="Otillar R."/>
            <person name="Spatafora J.W."/>
            <person name="Yadav J.S."/>
            <person name="Aerts A."/>
            <person name="Benoit I."/>
            <person name="Boyd A."/>
            <person name="Carlson A."/>
            <person name="Copeland A."/>
            <person name="Coutinho P.M."/>
            <person name="de Vries R.P."/>
            <person name="Ferreira P."/>
            <person name="Findley K."/>
            <person name="Foster B."/>
            <person name="Gaskell J."/>
            <person name="Glotzer D."/>
            <person name="Gorecki P."/>
            <person name="Heitman J."/>
            <person name="Hesse C."/>
            <person name="Hori C."/>
            <person name="Igarashi K."/>
            <person name="Jurgens J.A."/>
            <person name="Kallen N."/>
            <person name="Kersten P."/>
            <person name="Kohler A."/>
            <person name="Kuees U."/>
            <person name="Kumar T.K.A."/>
            <person name="Kuo A."/>
            <person name="LaButti K."/>
            <person name="Larrondo L.F."/>
            <person name="Lindquist E."/>
            <person name="Ling A."/>
            <person name="Lombard V."/>
            <person name="Lucas S."/>
            <person name="Lundell T."/>
            <person name="Martin R."/>
            <person name="McLaughlin D.J."/>
            <person name="Morgenstern I."/>
            <person name="Morin E."/>
            <person name="Murat C."/>
            <person name="Nagy L.G."/>
            <person name="Nolan M."/>
            <person name="Ohm R.A."/>
            <person name="Patyshakuliyeva A."/>
            <person name="Rokas A."/>
            <person name="Ruiz-Duenas F.J."/>
            <person name="Sabat G."/>
            <person name="Salamov A."/>
            <person name="Samejima M."/>
            <person name="Schmutz J."/>
            <person name="Slot J.C."/>
            <person name="St John F."/>
            <person name="Stenlid J."/>
            <person name="Sun H."/>
            <person name="Sun S."/>
            <person name="Syed K."/>
            <person name="Tsang A."/>
            <person name="Wiebenga A."/>
            <person name="Young D."/>
            <person name="Pisabarro A."/>
            <person name="Eastwood D.C."/>
            <person name="Martin F."/>
            <person name="Cullen D."/>
            <person name="Grigoriev I.V."/>
            <person name="Hibbett D.S."/>
        </authorList>
    </citation>
    <scope>NUCLEOTIDE SEQUENCE [LARGE SCALE GENOMIC DNA]</scope>
    <source>
        <strain evidence="14 15">ATCC 11539</strain>
    </source>
</reference>
<keyword evidence="9" id="KW-0472">Membrane</keyword>
<evidence type="ECO:0000256" key="8">
    <source>
        <dbReference type="ARBA" id="ARBA00023055"/>
    </source>
</evidence>
<dbReference type="Pfam" id="PF13329">
    <property type="entry name" value="ATG2_CAD"/>
    <property type="match status" value="2"/>
</dbReference>
<feature type="region of interest" description="Disordered" evidence="13">
    <location>
        <begin position="625"/>
        <end position="675"/>
    </location>
</feature>
<dbReference type="GO" id="GO:0000422">
    <property type="term" value="P:autophagy of mitochondrion"/>
    <property type="evidence" value="ECO:0007669"/>
    <property type="project" value="TreeGrafter"/>
</dbReference>
<comment type="catalytic activity">
    <reaction evidence="11">
        <text>a 1,2-diacyl-sn-glycero-3-phosphoethanolamine(in) = a 1,2-diacyl-sn-glycero-3-phosphoethanolamine(out)</text>
        <dbReference type="Rhea" id="RHEA:38895"/>
        <dbReference type="ChEBI" id="CHEBI:64612"/>
    </reaction>
</comment>
<evidence type="ECO:0000256" key="3">
    <source>
        <dbReference type="ARBA" id="ARBA00009714"/>
    </source>
</evidence>
<evidence type="ECO:0000256" key="5">
    <source>
        <dbReference type="ARBA" id="ARBA00022448"/>
    </source>
</evidence>
<feature type="compositionally biased region" description="Polar residues" evidence="13">
    <location>
        <begin position="428"/>
        <end position="437"/>
    </location>
</feature>
<dbReference type="OMA" id="SSWQSLK"/>
<evidence type="ECO:0000256" key="4">
    <source>
        <dbReference type="ARBA" id="ARBA00018070"/>
    </source>
</evidence>
<evidence type="ECO:0000256" key="7">
    <source>
        <dbReference type="ARBA" id="ARBA00023006"/>
    </source>
</evidence>
<evidence type="ECO:0000256" key="13">
    <source>
        <dbReference type="SAM" id="MobiDB-lite"/>
    </source>
</evidence>
<dbReference type="eggNOG" id="KOG2993">
    <property type="taxonomic scope" value="Eukaryota"/>
</dbReference>
<proteinExistence type="inferred from homology"/>
<comment type="similarity">
    <text evidence="3">Belongs to the ATG2 family.</text>
</comment>
<evidence type="ECO:0000256" key="12">
    <source>
        <dbReference type="ARBA" id="ARBA00024631"/>
    </source>
</evidence>
<keyword evidence="15" id="KW-1185">Reference proteome</keyword>
<dbReference type="GO" id="GO:0061723">
    <property type="term" value="P:glycophagy"/>
    <property type="evidence" value="ECO:0007669"/>
    <property type="project" value="TreeGrafter"/>
</dbReference>